<reference evidence="2 3" key="1">
    <citation type="journal article" date="2015" name="Fungal Genet. Biol.">
        <title>Evolution of novel wood decay mechanisms in Agaricales revealed by the genome sequences of Fistulina hepatica and Cylindrobasidium torrendii.</title>
        <authorList>
            <person name="Floudas D."/>
            <person name="Held B.W."/>
            <person name="Riley R."/>
            <person name="Nagy L.G."/>
            <person name="Koehler G."/>
            <person name="Ransdell A.S."/>
            <person name="Younus H."/>
            <person name="Chow J."/>
            <person name="Chiniquy J."/>
            <person name="Lipzen A."/>
            <person name="Tritt A."/>
            <person name="Sun H."/>
            <person name="Haridas S."/>
            <person name="LaButti K."/>
            <person name="Ohm R.A."/>
            <person name="Kues U."/>
            <person name="Blanchette R.A."/>
            <person name="Grigoriev I.V."/>
            <person name="Minto R.E."/>
            <person name="Hibbett D.S."/>
        </authorList>
    </citation>
    <scope>NUCLEOTIDE SEQUENCE [LARGE SCALE GENOMIC DNA]</scope>
    <source>
        <strain evidence="2 3">FP15055 ss-10</strain>
    </source>
</reference>
<proteinExistence type="predicted"/>
<dbReference type="OrthoDB" id="2927887at2759"/>
<feature type="compositionally biased region" description="Polar residues" evidence="1">
    <location>
        <begin position="103"/>
        <end position="115"/>
    </location>
</feature>
<evidence type="ECO:0000313" key="2">
    <source>
        <dbReference type="EMBL" id="KIY61908.1"/>
    </source>
</evidence>
<dbReference type="AlphaFoldDB" id="A0A0D7AU59"/>
<sequence length="299" mass="33458">MSNGARRPFRPCEDNQPARFETPSVVGRDVSQADAEEQTRVALEAICQRFIDGLDSKEQAYARLRSYFAAVADEWEITRDQDKPFFDPLDAHERRASAAAQDGRNQQRPAHNQQPDDGPEGGSVSPVRPSNGRRRRISPSSDGDEEPELEAPDKKRRPDPSALPWAAAAAVEETALTEAHRRIRACIVTFGMNINFSVRNLTSSFGAPPSPRGQWRNILEDTAVDFEKIHAHVGSPIEFTAARDYQDEAAQAFVDVLGKDGPSLKITTHGHWIICWTRYVDAVVFAYGEFRRAELQQLF</sequence>
<feature type="region of interest" description="Disordered" evidence="1">
    <location>
        <begin position="1"/>
        <end position="36"/>
    </location>
</feature>
<feature type="region of interest" description="Disordered" evidence="1">
    <location>
        <begin position="94"/>
        <end position="165"/>
    </location>
</feature>
<protein>
    <submittedName>
        <fullName evidence="2">Uncharacterized protein</fullName>
    </submittedName>
</protein>
<dbReference type="STRING" id="1314674.A0A0D7AU59"/>
<evidence type="ECO:0000313" key="3">
    <source>
        <dbReference type="Proteomes" id="UP000054007"/>
    </source>
</evidence>
<dbReference type="EMBL" id="KN880852">
    <property type="protein sequence ID" value="KIY61908.1"/>
    <property type="molecule type" value="Genomic_DNA"/>
</dbReference>
<gene>
    <name evidence="2" type="ORF">CYLTODRAFT_459454</name>
</gene>
<dbReference type="Proteomes" id="UP000054007">
    <property type="component" value="Unassembled WGS sequence"/>
</dbReference>
<organism evidence="2 3">
    <name type="scientific">Cylindrobasidium torrendii FP15055 ss-10</name>
    <dbReference type="NCBI Taxonomy" id="1314674"/>
    <lineage>
        <taxon>Eukaryota</taxon>
        <taxon>Fungi</taxon>
        <taxon>Dikarya</taxon>
        <taxon>Basidiomycota</taxon>
        <taxon>Agaricomycotina</taxon>
        <taxon>Agaricomycetes</taxon>
        <taxon>Agaricomycetidae</taxon>
        <taxon>Agaricales</taxon>
        <taxon>Marasmiineae</taxon>
        <taxon>Physalacriaceae</taxon>
        <taxon>Cylindrobasidium</taxon>
    </lineage>
</organism>
<evidence type="ECO:0000256" key="1">
    <source>
        <dbReference type="SAM" id="MobiDB-lite"/>
    </source>
</evidence>
<keyword evidence="3" id="KW-1185">Reference proteome</keyword>
<accession>A0A0D7AU59</accession>
<name>A0A0D7AU59_9AGAR</name>